<protein>
    <submittedName>
        <fullName evidence="1">DCC family thiol-disulfide oxidoreductase YuxK</fullName>
    </submittedName>
</protein>
<name>A0ABU1ZAP4_9BURK</name>
<dbReference type="InterPro" id="IPR007263">
    <property type="entry name" value="DCC1-like"/>
</dbReference>
<dbReference type="PANTHER" id="PTHR34290:SF2">
    <property type="entry name" value="OS04G0668800 PROTEIN"/>
    <property type="match status" value="1"/>
</dbReference>
<accession>A0ABU1ZAP4</accession>
<comment type="caution">
    <text evidence="1">The sequence shown here is derived from an EMBL/GenBank/DDBJ whole genome shotgun (WGS) entry which is preliminary data.</text>
</comment>
<evidence type="ECO:0000313" key="2">
    <source>
        <dbReference type="Proteomes" id="UP001180536"/>
    </source>
</evidence>
<reference evidence="1 2" key="1">
    <citation type="submission" date="2023-07" db="EMBL/GenBank/DDBJ databases">
        <title>Sorghum-associated microbial communities from plants grown in Nebraska, USA.</title>
        <authorList>
            <person name="Schachtman D."/>
        </authorList>
    </citation>
    <scope>NUCLEOTIDE SEQUENCE [LARGE SCALE GENOMIC DNA]</scope>
    <source>
        <strain evidence="1 2">BE310</strain>
    </source>
</reference>
<proteinExistence type="predicted"/>
<dbReference type="EMBL" id="JAVDXQ010000004">
    <property type="protein sequence ID" value="MDR7297695.1"/>
    <property type="molecule type" value="Genomic_DNA"/>
</dbReference>
<dbReference type="Pfam" id="PF04134">
    <property type="entry name" value="DCC1-like"/>
    <property type="match status" value="1"/>
</dbReference>
<sequence length="140" mass="15157">MTTNPPVHTVYYDGACPLCRSEMSTLMRDNRAGQLRFVDISVPGFDAAALGVTQAALMARLHVQRPDGGWLIGVPAVQAAYAATGHHRIAAALALPPVARLARPAYDWLATHRYRLPRWLLKAVHLHAGSCAPDGACRTH</sequence>
<keyword evidence="2" id="KW-1185">Reference proteome</keyword>
<gene>
    <name evidence="1" type="ORF">J2X16_003044</name>
</gene>
<evidence type="ECO:0000313" key="1">
    <source>
        <dbReference type="EMBL" id="MDR7297695.1"/>
    </source>
</evidence>
<organism evidence="1 2">
    <name type="scientific">Pelomonas aquatica</name>
    <dbReference type="NCBI Taxonomy" id="431058"/>
    <lineage>
        <taxon>Bacteria</taxon>
        <taxon>Pseudomonadati</taxon>
        <taxon>Pseudomonadota</taxon>
        <taxon>Betaproteobacteria</taxon>
        <taxon>Burkholderiales</taxon>
        <taxon>Sphaerotilaceae</taxon>
        <taxon>Roseateles</taxon>
    </lineage>
</organism>
<dbReference type="InterPro" id="IPR044691">
    <property type="entry name" value="DCC1_Trx"/>
</dbReference>
<dbReference type="RefSeq" id="WP_082579943.1">
    <property type="nucleotide sequence ID" value="NZ_JAVDXQ010000004.1"/>
</dbReference>
<dbReference type="PANTHER" id="PTHR34290">
    <property type="entry name" value="SI:CH73-390P7.2"/>
    <property type="match status" value="1"/>
</dbReference>
<dbReference type="Proteomes" id="UP001180536">
    <property type="component" value="Unassembled WGS sequence"/>
</dbReference>